<accession>A0ABN9FGM4</accession>
<organism evidence="1 2">
    <name type="scientific">Staurois parvus</name>
    <dbReference type="NCBI Taxonomy" id="386267"/>
    <lineage>
        <taxon>Eukaryota</taxon>
        <taxon>Metazoa</taxon>
        <taxon>Chordata</taxon>
        <taxon>Craniata</taxon>
        <taxon>Vertebrata</taxon>
        <taxon>Euteleostomi</taxon>
        <taxon>Amphibia</taxon>
        <taxon>Batrachia</taxon>
        <taxon>Anura</taxon>
        <taxon>Neobatrachia</taxon>
        <taxon>Ranoidea</taxon>
        <taxon>Ranidae</taxon>
        <taxon>Staurois</taxon>
    </lineage>
</organism>
<reference evidence="1" key="1">
    <citation type="submission" date="2023-05" db="EMBL/GenBank/DDBJ databases">
        <authorList>
            <person name="Stuckert A."/>
        </authorList>
    </citation>
    <scope>NUCLEOTIDE SEQUENCE</scope>
</reference>
<proteinExistence type="predicted"/>
<gene>
    <name evidence="1" type="ORF">SPARVUS_LOCUS11928982</name>
</gene>
<dbReference type="Proteomes" id="UP001162483">
    <property type="component" value="Unassembled WGS sequence"/>
</dbReference>
<sequence>MPHFLLLSTSIPLYFPIEHQFSPFPTSHQCPSFPPTEHQCPPLSPYWAPMPSPLPPY</sequence>
<protein>
    <submittedName>
        <fullName evidence="1">Uncharacterized protein</fullName>
    </submittedName>
</protein>
<dbReference type="EMBL" id="CATNWA010016827">
    <property type="protein sequence ID" value="CAI9595729.1"/>
    <property type="molecule type" value="Genomic_DNA"/>
</dbReference>
<name>A0ABN9FGM4_9NEOB</name>
<evidence type="ECO:0000313" key="2">
    <source>
        <dbReference type="Proteomes" id="UP001162483"/>
    </source>
</evidence>
<comment type="caution">
    <text evidence="1">The sequence shown here is derived from an EMBL/GenBank/DDBJ whole genome shotgun (WGS) entry which is preliminary data.</text>
</comment>
<evidence type="ECO:0000313" key="1">
    <source>
        <dbReference type="EMBL" id="CAI9595729.1"/>
    </source>
</evidence>
<keyword evidence="2" id="KW-1185">Reference proteome</keyword>